<reference evidence="1 2" key="1">
    <citation type="submission" date="2020-08" db="EMBL/GenBank/DDBJ databases">
        <title>Above-ground endophytic microbial communities from plants in different locations in the United States.</title>
        <authorList>
            <person name="Frank C."/>
        </authorList>
    </citation>
    <scope>NUCLEOTIDE SEQUENCE [LARGE SCALE GENOMIC DNA]</scope>
    <source>
        <strain evidence="1 2">WP4_2_2</strain>
    </source>
</reference>
<evidence type="ECO:0000313" key="1">
    <source>
        <dbReference type="EMBL" id="MBB6102293.1"/>
    </source>
</evidence>
<sequence length="108" mass="11949">MIDYILDALARAFAHECVDVASPSGLYRARSCVTRVDGNVVFYVGKLYDTHSGQLLARTDFDSVDSRLPEFLPDESAVIFRRGEGDGSGTGFINIPPNWLERIKAKIP</sequence>
<accession>A0A7W9TVQ5</accession>
<comment type="caution">
    <text evidence="1">The sequence shown here is derived from an EMBL/GenBank/DDBJ whole genome shotgun (WGS) entry which is preliminary data.</text>
</comment>
<proteinExistence type="predicted"/>
<dbReference type="EMBL" id="JACHBW010000005">
    <property type="protein sequence ID" value="MBB6102293.1"/>
    <property type="molecule type" value="Genomic_DNA"/>
</dbReference>
<dbReference type="RefSeq" id="WP_183723909.1">
    <property type="nucleotide sequence ID" value="NZ_JACHBW010000005.1"/>
</dbReference>
<organism evidence="1 2">
    <name type="scientific">Paraburkholderia bannensis</name>
    <dbReference type="NCBI Taxonomy" id="765414"/>
    <lineage>
        <taxon>Bacteria</taxon>
        <taxon>Pseudomonadati</taxon>
        <taxon>Pseudomonadota</taxon>
        <taxon>Betaproteobacteria</taxon>
        <taxon>Burkholderiales</taxon>
        <taxon>Burkholderiaceae</taxon>
        <taxon>Paraburkholderia</taxon>
    </lineage>
</organism>
<keyword evidence="2" id="KW-1185">Reference proteome</keyword>
<evidence type="ECO:0000313" key="2">
    <source>
        <dbReference type="Proteomes" id="UP000571554"/>
    </source>
</evidence>
<gene>
    <name evidence="1" type="ORF">F4827_002142</name>
</gene>
<dbReference type="AlphaFoldDB" id="A0A7W9TVQ5"/>
<protein>
    <submittedName>
        <fullName evidence="1">Uncharacterized protein</fullName>
    </submittedName>
</protein>
<dbReference type="Proteomes" id="UP000571554">
    <property type="component" value="Unassembled WGS sequence"/>
</dbReference>
<name>A0A7W9TVQ5_9BURK</name>